<comment type="caution">
    <text evidence="1">The sequence shown here is derived from an EMBL/GenBank/DDBJ whole genome shotgun (WGS) entry which is preliminary data.</text>
</comment>
<dbReference type="EMBL" id="JAGPNK010000007">
    <property type="protein sequence ID" value="KAH7318687.1"/>
    <property type="molecule type" value="Genomic_DNA"/>
</dbReference>
<protein>
    <submittedName>
        <fullName evidence="1">Uncharacterized protein</fullName>
    </submittedName>
</protein>
<name>A0A8K0WSM8_9HYPO</name>
<gene>
    <name evidence="1" type="ORF">B0I35DRAFT_432720</name>
</gene>
<reference evidence="1" key="1">
    <citation type="journal article" date="2021" name="Nat. Commun.">
        <title>Genetic determinants of endophytism in the Arabidopsis root mycobiome.</title>
        <authorList>
            <person name="Mesny F."/>
            <person name="Miyauchi S."/>
            <person name="Thiergart T."/>
            <person name="Pickel B."/>
            <person name="Atanasova L."/>
            <person name="Karlsson M."/>
            <person name="Huettel B."/>
            <person name="Barry K.W."/>
            <person name="Haridas S."/>
            <person name="Chen C."/>
            <person name="Bauer D."/>
            <person name="Andreopoulos W."/>
            <person name="Pangilinan J."/>
            <person name="LaButti K."/>
            <person name="Riley R."/>
            <person name="Lipzen A."/>
            <person name="Clum A."/>
            <person name="Drula E."/>
            <person name="Henrissat B."/>
            <person name="Kohler A."/>
            <person name="Grigoriev I.V."/>
            <person name="Martin F.M."/>
            <person name="Hacquard S."/>
        </authorList>
    </citation>
    <scope>NUCLEOTIDE SEQUENCE</scope>
    <source>
        <strain evidence="1">MPI-CAGE-CH-0235</strain>
    </source>
</reference>
<evidence type="ECO:0000313" key="1">
    <source>
        <dbReference type="EMBL" id="KAH7318687.1"/>
    </source>
</evidence>
<sequence length="70" mass="7975">MRGSKVACMYVCRSCLASPPPPLFYRLDSYNTLWWYTGLPYCQRTDLQDVQDATCNSLRPPGEVIRGVTI</sequence>
<organism evidence="1 2">
    <name type="scientific">Stachybotrys elegans</name>
    <dbReference type="NCBI Taxonomy" id="80388"/>
    <lineage>
        <taxon>Eukaryota</taxon>
        <taxon>Fungi</taxon>
        <taxon>Dikarya</taxon>
        <taxon>Ascomycota</taxon>
        <taxon>Pezizomycotina</taxon>
        <taxon>Sordariomycetes</taxon>
        <taxon>Hypocreomycetidae</taxon>
        <taxon>Hypocreales</taxon>
        <taxon>Stachybotryaceae</taxon>
        <taxon>Stachybotrys</taxon>
    </lineage>
</organism>
<dbReference type="AlphaFoldDB" id="A0A8K0WSM8"/>
<dbReference type="Proteomes" id="UP000813444">
    <property type="component" value="Unassembled WGS sequence"/>
</dbReference>
<evidence type="ECO:0000313" key="2">
    <source>
        <dbReference type="Proteomes" id="UP000813444"/>
    </source>
</evidence>
<keyword evidence="2" id="KW-1185">Reference proteome</keyword>
<proteinExistence type="predicted"/>
<accession>A0A8K0WSM8</accession>